<dbReference type="Ensembl" id="ENSAMXT00000041175.1">
    <property type="protein sequence ID" value="ENSAMXP00000052019.1"/>
    <property type="gene ID" value="ENSAMXG00000016474.2"/>
</dbReference>
<dbReference type="PROSITE" id="PS00720">
    <property type="entry name" value="RASGEF"/>
    <property type="match status" value="1"/>
</dbReference>
<accession>A0A3B1KE96</accession>
<reference evidence="6" key="4">
    <citation type="submission" date="2025-09" db="UniProtKB">
        <authorList>
            <consortium name="Ensembl"/>
        </authorList>
    </citation>
    <scope>IDENTIFICATION</scope>
</reference>
<dbReference type="PROSITE" id="PS50009">
    <property type="entry name" value="RASGEF_CAT"/>
    <property type="match status" value="1"/>
</dbReference>
<keyword evidence="3" id="KW-0472">Membrane</keyword>
<feature type="domain" description="N-terminal Ras-GEF" evidence="5">
    <location>
        <begin position="77"/>
        <end position="222"/>
    </location>
</feature>
<dbReference type="PANTHER" id="PTHR23113:SF35">
    <property type="entry name" value="RAL GUANINE NUCLEOTIDE DISSOCIATION STIMULATOR"/>
    <property type="match status" value="1"/>
</dbReference>
<dbReference type="Gene3D" id="3.10.20.90">
    <property type="entry name" value="Phosphatidylinositol 3-kinase Catalytic Subunit, Chain A, domain 1"/>
    <property type="match status" value="1"/>
</dbReference>
<organism evidence="6 7">
    <name type="scientific">Astyanax mexicanus</name>
    <name type="common">Blind cave fish</name>
    <name type="synonym">Astyanax fasciatus mexicanus</name>
    <dbReference type="NCBI Taxonomy" id="7994"/>
    <lineage>
        <taxon>Eukaryota</taxon>
        <taxon>Metazoa</taxon>
        <taxon>Chordata</taxon>
        <taxon>Craniata</taxon>
        <taxon>Vertebrata</taxon>
        <taxon>Euteleostomi</taxon>
        <taxon>Actinopterygii</taxon>
        <taxon>Neopterygii</taxon>
        <taxon>Teleostei</taxon>
        <taxon>Ostariophysi</taxon>
        <taxon>Characiformes</taxon>
        <taxon>Characoidei</taxon>
        <taxon>Acestrorhamphidae</taxon>
        <taxon>Acestrorhamphinae</taxon>
        <taxon>Astyanax</taxon>
    </lineage>
</organism>
<feature type="domain" description="Ras-GEF" evidence="4">
    <location>
        <begin position="202"/>
        <end position="451"/>
    </location>
</feature>
<evidence type="ECO:0000259" key="4">
    <source>
        <dbReference type="PROSITE" id="PS50009"/>
    </source>
</evidence>
<dbReference type="FunFam" id="1.10.840.10:FF:000005">
    <property type="entry name" value="Ral guanine nucleotide dissociation stimulator isoform 1"/>
    <property type="match status" value="1"/>
</dbReference>
<dbReference type="InterPro" id="IPR001895">
    <property type="entry name" value="RASGEF_cat_dom"/>
</dbReference>
<dbReference type="InterPro" id="IPR036964">
    <property type="entry name" value="RASGEF_cat_dom_sf"/>
</dbReference>
<evidence type="ECO:0000256" key="3">
    <source>
        <dbReference type="SAM" id="Phobius"/>
    </source>
</evidence>
<dbReference type="PROSITE" id="PS50212">
    <property type="entry name" value="RASGEF_NTER"/>
    <property type="match status" value="1"/>
</dbReference>
<dbReference type="Gene3D" id="1.20.870.10">
    <property type="entry name" value="Son of sevenless (SoS) protein Chain: S domain 1"/>
    <property type="match status" value="1"/>
</dbReference>
<dbReference type="GO" id="GO:0007265">
    <property type="term" value="P:Ras protein signal transduction"/>
    <property type="evidence" value="ECO:0007669"/>
    <property type="project" value="TreeGrafter"/>
</dbReference>
<evidence type="ECO:0000259" key="5">
    <source>
        <dbReference type="PROSITE" id="PS50212"/>
    </source>
</evidence>
<evidence type="ECO:0000256" key="2">
    <source>
        <dbReference type="PROSITE-ProRule" id="PRU00168"/>
    </source>
</evidence>
<sequence length="623" mass="70508">MRLNSLLNLRAEPNLYHLETSEFCVCIRPLAVCEEVEDGAVFTITLRKVQMHHSATKGQRWLGVDSESALSLYETCKVRTIKAGTLERLVEYMVSAFRGNDSTYVTIFLCTYRSFATTKQVLDLLLNRYTSGALIFSHSAASQLYCAHALGTCGNFSKEKLLICVVRSEYLLLSFTTHQRSKPISVPVISSDFGAFYIYLFILFILLFLLLLSVQELFKKVVPYHCLGSIWSQRDKKGKEHLAPTIRATVTQFNSVTNCVIATCLSDRALKPTQRAKVLERWIEVARECRILKNFSSLRAILSALQCNPVHRLRRTWDEVSRENFRIFHELSEIFSDENNHSLSRELLIKEGTSKFATLEINPKRSVMQGTIPYLGTFLTDLVMMDTAMKDYFDGGLINFEKRRKEFEVIAQIKLLQLACNNYNFILNARFREWFSTVDKLTEAERSAREKYSFWESTSLSSLDASALGSGSGSSSASSSSVSSTPVTLSRSHKRSVSGVSSYSSLSLPLYNQQVDDCCIIRVSLDVDNGNMYKSILVSYRVTHTHTHTHTLTPGSRPSLYRITAELKIPDNANVFYAMNSSANYDFVLKKRGFPRTGRTKHVASSTLPRMKQKGLRIAKGIF</sequence>
<keyword evidence="7" id="KW-1185">Reference proteome</keyword>
<dbReference type="PANTHER" id="PTHR23113">
    <property type="entry name" value="GUANINE NUCLEOTIDE EXCHANGE FACTOR"/>
    <property type="match status" value="1"/>
</dbReference>
<evidence type="ECO:0000256" key="1">
    <source>
        <dbReference type="ARBA" id="ARBA00022658"/>
    </source>
</evidence>
<dbReference type="SMART" id="SM00147">
    <property type="entry name" value="RasGEF"/>
    <property type="match status" value="1"/>
</dbReference>
<evidence type="ECO:0000313" key="7">
    <source>
        <dbReference type="Proteomes" id="UP000018467"/>
    </source>
</evidence>
<reference evidence="7" key="1">
    <citation type="submission" date="2013-03" db="EMBL/GenBank/DDBJ databases">
        <authorList>
            <person name="Jeffery W."/>
            <person name="Warren W."/>
            <person name="Wilson R.K."/>
        </authorList>
    </citation>
    <scope>NUCLEOTIDE SEQUENCE</scope>
    <source>
        <strain evidence="7">female</strain>
    </source>
</reference>
<name>A0A3B1KE96_ASTMX</name>
<dbReference type="InterPro" id="IPR008937">
    <property type="entry name" value="Ras-like_GEF"/>
</dbReference>
<dbReference type="Bgee" id="ENSAMXG00000016474">
    <property type="expression patterns" value="Expressed in brain and 11 other cell types or tissues"/>
</dbReference>
<reference evidence="6" key="3">
    <citation type="submission" date="2025-08" db="UniProtKB">
        <authorList>
            <consortium name="Ensembl"/>
        </authorList>
    </citation>
    <scope>IDENTIFICATION</scope>
</reference>
<dbReference type="GO" id="GO:0005085">
    <property type="term" value="F:guanyl-nucleotide exchange factor activity"/>
    <property type="evidence" value="ECO:0007669"/>
    <property type="project" value="UniProtKB-KW"/>
</dbReference>
<dbReference type="Proteomes" id="UP000018467">
    <property type="component" value="Unassembled WGS sequence"/>
</dbReference>
<dbReference type="InterPro" id="IPR000651">
    <property type="entry name" value="Ras-like_Gua-exchang_fac_N"/>
</dbReference>
<dbReference type="Pfam" id="PF00617">
    <property type="entry name" value="RasGEF"/>
    <property type="match status" value="1"/>
</dbReference>
<protein>
    <submittedName>
        <fullName evidence="6">Ral guanine nucleotide dissociation stimulator</fullName>
    </submittedName>
</protein>
<keyword evidence="1 2" id="KW-0344">Guanine-nucleotide releasing factor</keyword>
<feature type="transmembrane region" description="Helical" evidence="3">
    <location>
        <begin position="196"/>
        <end position="214"/>
    </location>
</feature>
<dbReference type="InterPro" id="IPR023578">
    <property type="entry name" value="Ras_GEF_dom_sf"/>
</dbReference>
<keyword evidence="3" id="KW-1133">Transmembrane helix</keyword>
<dbReference type="SUPFAM" id="SSF54236">
    <property type="entry name" value="Ubiquitin-like"/>
    <property type="match status" value="1"/>
</dbReference>
<dbReference type="InterPro" id="IPR019804">
    <property type="entry name" value="Ras_G-nucl-exch_fac_CS"/>
</dbReference>
<dbReference type="GO" id="GO:0005886">
    <property type="term" value="C:plasma membrane"/>
    <property type="evidence" value="ECO:0007669"/>
    <property type="project" value="TreeGrafter"/>
</dbReference>
<dbReference type="CDD" id="cd00155">
    <property type="entry name" value="RasGEF"/>
    <property type="match status" value="1"/>
</dbReference>
<dbReference type="AlphaFoldDB" id="A0A3B1KE96"/>
<evidence type="ECO:0000313" key="6">
    <source>
        <dbReference type="Ensembl" id="ENSAMXP00000052019.1"/>
    </source>
</evidence>
<dbReference type="SUPFAM" id="SSF48366">
    <property type="entry name" value="Ras GEF"/>
    <property type="match status" value="1"/>
</dbReference>
<dbReference type="SMART" id="SM00229">
    <property type="entry name" value="RasGEFN"/>
    <property type="match status" value="1"/>
</dbReference>
<dbReference type="Gene3D" id="1.10.840.10">
    <property type="entry name" value="Ras guanine-nucleotide exchange factors catalytic domain"/>
    <property type="match status" value="1"/>
</dbReference>
<proteinExistence type="predicted"/>
<reference evidence="7" key="2">
    <citation type="journal article" date="2014" name="Nat. Commun.">
        <title>The cavefish genome reveals candidate genes for eye loss.</title>
        <authorList>
            <person name="McGaugh S.E."/>
            <person name="Gross J.B."/>
            <person name="Aken B."/>
            <person name="Blin M."/>
            <person name="Borowsky R."/>
            <person name="Chalopin D."/>
            <person name="Hinaux H."/>
            <person name="Jeffery W.R."/>
            <person name="Keene A."/>
            <person name="Ma L."/>
            <person name="Minx P."/>
            <person name="Murphy D."/>
            <person name="O'Quin K.E."/>
            <person name="Retaux S."/>
            <person name="Rohner N."/>
            <person name="Searle S.M."/>
            <person name="Stahl B.A."/>
            <person name="Tabin C."/>
            <person name="Volff J.N."/>
            <person name="Yoshizawa M."/>
            <person name="Warren W.C."/>
        </authorList>
    </citation>
    <scope>NUCLEOTIDE SEQUENCE [LARGE SCALE GENOMIC DNA]</scope>
    <source>
        <strain evidence="7">female</strain>
    </source>
</reference>
<dbReference type="CDD" id="cd06224">
    <property type="entry name" value="REM"/>
    <property type="match status" value="1"/>
</dbReference>
<dbReference type="InterPro" id="IPR029071">
    <property type="entry name" value="Ubiquitin-like_domsf"/>
</dbReference>
<dbReference type="GeneTree" id="ENSGT00940000153181"/>
<keyword evidence="3" id="KW-0812">Transmembrane</keyword>
<dbReference type="Pfam" id="PF00618">
    <property type="entry name" value="RasGEF_N"/>
    <property type="match status" value="1"/>
</dbReference>
<dbReference type="OrthoDB" id="26687at2759"/>